<dbReference type="InterPro" id="IPR048333">
    <property type="entry name" value="HA2_WH"/>
</dbReference>
<evidence type="ECO:0000256" key="3">
    <source>
        <dbReference type="ARBA" id="ARBA00022806"/>
    </source>
</evidence>
<dbReference type="InterPro" id="IPR001650">
    <property type="entry name" value="Helicase_C-like"/>
</dbReference>
<accession>A0ABU2H5K5</accession>
<gene>
    <name evidence="7" type="primary">hrpA</name>
    <name evidence="7" type="ORF">RIF23_09780</name>
</gene>
<evidence type="ECO:0000259" key="5">
    <source>
        <dbReference type="PROSITE" id="PS51192"/>
    </source>
</evidence>
<dbReference type="Pfam" id="PF00270">
    <property type="entry name" value="DEAD"/>
    <property type="match status" value="1"/>
</dbReference>
<dbReference type="NCBIfam" id="NF008348">
    <property type="entry name" value="PRK11131.1"/>
    <property type="match status" value="1"/>
</dbReference>
<dbReference type="RefSeq" id="WP_310912142.1">
    <property type="nucleotide sequence ID" value="NZ_JAVLVT010000004.1"/>
</dbReference>
<sequence>MSDSPSSSALAAESDQSTLTDLRSRIDALTVSERRRLRRRLDGTRKIRSNAKRSSVVAEIATAVASAEQRLQRRRTALPEVDYPEELPVSAARTQLLDAIRDHQVVVVAGDTGSGKTTQLPKMCLELGRGVLGTVGHTQPRRLAARTVANRIADELGTELGSVIGYQVRFTEQVSDSTLVKVMTDGILLAEIQRDRLLERYDTLIIDEAHERSLNIDFILGYLKQLLPRRPDLKVIITSATIDPQRFSRHFDDAPVVEVSGRTYPVEVRYRPLVEPAKDDEDDPVEQDQTQGICAAVDELCAEGPGDILVFLSGEREIRDTAEALEKHLRMRSAPPEVLPLYARLSMAEQRRVFEPHQRRRIVLATNVAETSLTVPGITYVIDPGTARISRYSHRTKVQRLPIEPISQASANQRKGRCGRVAPGICIRLYSEEDFETRPEFTDPEILRTNLASVILQMAAADLGDVADFPFLEPPDRRSITDGIRLLQELGALAGQQRSGPAQLTEVGRKLAQLPMDPRLGRMLLAGDEAGCLGEVIIITAALSIQDPRERPVAAQQAADEAHARFAEKDSDFLAYLNLWSHVRQRQGELSGNQFRRMCRDEYLNYLRIREWQDVAAQLRQLAKQLGLTVPRADAAPADPARVHRALLSGLLSHIGLKDPDKNEYLGARGAKFAIFPGSGLFKRQPRWVMAAELVETSRLWGRLVARIEPEWVEEQAAHLVKRTYAEPHWEKRRGAVVAYERVTLFGIPLVSGRKVDYGRIDPHVSRELFIRHALVEGDWETRHQFFHDNRRLLAEVEELEHRTRRRDLRVDDDTLFEFYERRIGAEVVSAAHFDSWWKRVRRTDPDLLTFPTELLRTEEAADVRTEDYPDVWPQGEVRIPLTYRFDPAREDDADDTADGVTAHIPLHQLNQVSADGFDWQVPGLRLEIVTALIRALPKSLRRNLVPVPDHAAAALARLSPGGEPLSTALGRELSRMSGTRIPEDSWDWSRVPEHLRMTFRIVDEQGTVRAQGKDLAQLRRELEPDTRSELAAAAPGIEREGLTDWDMDTLPRTFERTRGGQTVRGYPALVPEGDADRDVPDPEGTVAVRVLDTEVAQRQEMWRGTRQLLLRTLASPLPTVVRGLDNQTKLALGHNPHGGVPRLLNDCLAAAVDTLLGTAGGPVWDAAAFGRLRDAVREDLTDTTATIVRQVGQILALANSIERTITTTKSMAVLPSLTDAKSQLSRLVYPGFVTEAGPDRLADLLRYLRALDYRLTRVQEQPRRDQLHLATVEELHRARNELCQRLSPERRAEPDVVELGWMLEELRVSFFAQHLGTAYPVSEKRVRRAMAAIS</sequence>
<keyword evidence="1" id="KW-0547">Nucleotide-binding</keyword>
<feature type="domain" description="Helicase C-terminal" evidence="6">
    <location>
        <begin position="296"/>
        <end position="462"/>
    </location>
</feature>
<keyword evidence="4" id="KW-0067">ATP-binding</keyword>
<reference evidence="8" key="1">
    <citation type="submission" date="2023-07" db="EMBL/GenBank/DDBJ databases">
        <title>Novel species in the genus Lipingzhangella isolated from Sambhar Salt Lake.</title>
        <authorList>
            <person name="Jiya N."/>
            <person name="Kajale S."/>
            <person name="Sharma A."/>
        </authorList>
    </citation>
    <scope>NUCLEOTIDE SEQUENCE [LARGE SCALE GENOMIC DNA]</scope>
    <source>
        <strain evidence="8">LS1_29</strain>
    </source>
</reference>
<dbReference type="PROSITE" id="PS51192">
    <property type="entry name" value="HELICASE_ATP_BIND_1"/>
    <property type="match status" value="1"/>
</dbReference>
<dbReference type="InterPro" id="IPR024590">
    <property type="entry name" value="HrpA_C"/>
</dbReference>
<dbReference type="CDD" id="cd17989">
    <property type="entry name" value="DEXHc_HrpA"/>
    <property type="match status" value="1"/>
</dbReference>
<evidence type="ECO:0000256" key="4">
    <source>
        <dbReference type="ARBA" id="ARBA00022840"/>
    </source>
</evidence>
<evidence type="ECO:0000313" key="7">
    <source>
        <dbReference type="EMBL" id="MDS1270586.1"/>
    </source>
</evidence>
<dbReference type="Gene3D" id="1.20.120.1080">
    <property type="match status" value="1"/>
</dbReference>
<evidence type="ECO:0000313" key="8">
    <source>
        <dbReference type="Proteomes" id="UP001250214"/>
    </source>
</evidence>
<dbReference type="CDD" id="cd18791">
    <property type="entry name" value="SF2_C_RHA"/>
    <property type="match status" value="1"/>
</dbReference>
<dbReference type="SUPFAM" id="SSF52540">
    <property type="entry name" value="P-loop containing nucleoside triphosphate hydrolases"/>
    <property type="match status" value="1"/>
</dbReference>
<evidence type="ECO:0000259" key="6">
    <source>
        <dbReference type="PROSITE" id="PS51194"/>
    </source>
</evidence>
<dbReference type="GO" id="GO:0016787">
    <property type="term" value="F:hydrolase activity"/>
    <property type="evidence" value="ECO:0007669"/>
    <property type="project" value="UniProtKB-KW"/>
</dbReference>
<dbReference type="Pfam" id="PF00271">
    <property type="entry name" value="Helicase_C"/>
    <property type="match status" value="1"/>
</dbReference>
<keyword evidence="3 7" id="KW-0347">Helicase</keyword>
<dbReference type="SMART" id="SM00847">
    <property type="entry name" value="HA2"/>
    <property type="match status" value="1"/>
</dbReference>
<dbReference type="Gene3D" id="3.40.50.300">
    <property type="entry name" value="P-loop containing nucleotide triphosphate hydrolases"/>
    <property type="match status" value="2"/>
</dbReference>
<dbReference type="PROSITE" id="PS51194">
    <property type="entry name" value="HELICASE_CTER"/>
    <property type="match status" value="1"/>
</dbReference>
<dbReference type="InterPro" id="IPR014001">
    <property type="entry name" value="Helicase_ATP-bd"/>
</dbReference>
<dbReference type="InterPro" id="IPR011545">
    <property type="entry name" value="DEAD/DEAH_box_helicase_dom"/>
</dbReference>
<dbReference type="EC" id="3.6.4.13" evidence="7"/>
<dbReference type="InterPro" id="IPR011709">
    <property type="entry name" value="DEAD-box_helicase_OB_fold"/>
</dbReference>
<evidence type="ECO:0000256" key="1">
    <source>
        <dbReference type="ARBA" id="ARBA00022741"/>
    </source>
</evidence>
<dbReference type="Pfam" id="PF07717">
    <property type="entry name" value="OB_NTP_bind"/>
    <property type="match status" value="1"/>
</dbReference>
<dbReference type="SMART" id="SM00487">
    <property type="entry name" value="DEXDc"/>
    <property type="match status" value="1"/>
</dbReference>
<dbReference type="PANTHER" id="PTHR18934">
    <property type="entry name" value="ATP-DEPENDENT RNA HELICASE"/>
    <property type="match status" value="1"/>
</dbReference>
<organism evidence="7 8">
    <name type="scientific">Lipingzhangella rawalii</name>
    <dbReference type="NCBI Taxonomy" id="2055835"/>
    <lineage>
        <taxon>Bacteria</taxon>
        <taxon>Bacillati</taxon>
        <taxon>Actinomycetota</taxon>
        <taxon>Actinomycetes</taxon>
        <taxon>Streptosporangiales</taxon>
        <taxon>Nocardiopsidaceae</taxon>
        <taxon>Lipingzhangella</taxon>
    </lineage>
</organism>
<dbReference type="NCBIfam" id="TIGR01967">
    <property type="entry name" value="DEAH_box_HrpA"/>
    <property type="match status" value="1"/>
</dbReference>
<dbReference type="InterPro" id="IPR003593">
    <property type="entry name" value="AAA+_ATPase"/>
</dbReference>
<protein>
    <submittedName>
        <fullName evidence="7">ATP-dependent RNA helicase HrpA</fullName>
        <ecNumber evidence="7">3.6.4.13</ecNumber>
    </submittedName>
</protein>
<feature type="domain" description="Helicase ATP-binding" evidence="5">
    <location>
        <begin position="97"/>
        <end position="260"/>
    </location>
</feature>
<dbReference type="Pfam" id="PF11898">
    <property type="entry name" value="DUF3418"/>
    <property type="match status" value="1"/>
</dbReference>
<proteinExistence type="predicted"/>
<dbReference type="Pfam" id="PF04408">
    <property type="entry name" value="WHD_HA2"/>
    <property type="match status" value="1"/>
</dbReference>
<dbReference type="EMBL" id="JAVLVT010000004">
    <property type="protein sequence ID" value="MDS1270586.1"/>
    <property type="molecule type" value="Genomic_DNA"/>
</dbReference>
<dbReference type="PANTHER" id="PTHR18934:SF99">
    <property type="entry name" value="ATP-DEPENDENT RNA HELICASE DHX37-RELATED"/>
    <property type="match status" value="1"/>
</dbReference>
<dbReference type="SMART" id="SM00382">
    <property type="entry name" value="AAA"/>
    <property type="match status" value="1"/>
</dbReference>
<evidence type="ECO:0000256" key="2">
    <source>
        <dbReference type="ARBA" id="ARBA00022801"/>
    </source>
</evidence>
<keyword evidence="8" id="KW-1185">Reference proteome</keyword>
<dbReference type="GO" id="GO:0003724">
    <property type="term" value="F:RNA helicase activity"/>
    <property type="evidence" value="ECO:0007669"/>
    <property type="project" value="UniProtKB-EC"/>
</dbReference>
<comment type="caution">
    <text evidence="7">The sequence shown here is derived from an EMBL/GenBank/DDBJ whole genome shotgun (WGS) entry which is preliminary data.</text>
</comment>
<name>A0ABU2H5K5_9ACTN</name>
<dbReference type="SMART" id="SM00490">
    <property type="entry name" value="HELICc"/>
    <property type="match status" value="1"/>
</dbReference>
<dbReference type="InterPro" id="IPR007502">
    <property type="entry name" value="Helicase-assoc_dom"/>
</dbReference>
<dbReference type="Proteomes" id="UP001250214">
    <property type="component" value="Unassembled WGS sequence"/>
</dbReference>
<dbReference type="InterPro" id="IPR027417">
    <property type="entry name" value="P-loop_NTPase"/>
</dbReference>
<keyword evidence="2 7" id="KW-0378">Hydrolase</keyword>
<dbReference type="Pfam" id="PF21010">
    <property type="entry name" value="HA2_C"/>
    <property type="match status" value="1"/>
</dbReference>
<dbReference type="InterPro" id="IPR010222">
    <property type="entry name" value="RNA_helicase_HrpA"/>
</dbReference>